<dbReference type="Gene3D" id="1.10.10.10">
    <property type="entry name" value="Winged helix-like DNA-binding domain superfamily/Winged helix DNA-binding domain"/>
    <property type="match status" value="1"/>
</dbReference>
<dbReference type="InterPro" id="IPR036388">
    <property type="entry name" value="WH-like_DNA-bd_sf"/>
</dbReference>
<evidence type="ECO:0000256" key="4">
    <source>
        <dbReference type="ARBA" id="ARBA00023163"/>
    </source>
</evidence>
<evidence type="ECO:0000259" key="7">
    <source>
        <dbReference type="PROSITE" id="PS51755"/>
    </source>
</evidence>
<evidence type="ECO:0000313" key="9">
    <source>
        <dbReference type="Proteomes" id="UP000533598"/>
    </source>
</evidence>
<dbReference type="Gene3D" id="3.40.50.300">
    <property type="entry name" value="P-loop containing nucleotide triphosphate hydrolases"/>
    <property type="match status" value="1"/>
</dbReference>
<dbReference type="SUPFAM" id="SSF48452">
    <property type="entry name" value="TPR-like"/>
    <property type="match status" value="4"/>
</dbReference>
<dbReference type="InterPro" id="IPR016032">
    <property type="entry name" value="Sig_transdc_resp-reg_C-effctor"/>
</dbReference>
<dbReference type="InterPro" id="IPR010982">
    <property type="entry name" value="Lambda_DNA-bd_dom_sf"/>
</dbReference>
<gene>
    <name evidence="8" type="ORF">HNR67_007567</name>
</gene>
<comment type="caution">
    <text evidence="8">The sequence shown here is derived from an EMBL/GenBank/DDBJ whole genome shotgun (WGS) entry which is preliminary data.</text>
</comment>
<keyword evidence="3 5" id="KW-0238">DNA-binding</keyword>
<dbReference type="SMART" id="SM00862">
    <property type="entry name" value="Trans_reg_C"/>
    <property type="match status" value="1"/>
</dbReference>
<dbReference type="InterPro" id="IPR051677">
    <property type="entry name" value="AfsR-DnrI-RedD_regulator"/>
</dbReference>
<organism evidence="8 9">
    <name type="scientific">Crossiella cryophila</name>
    <dbReference type="NCBI Taxonomy" id="43355"/>
    <lineage>
        <taxon>Bacteria</taxon>
        <taxon>Bacillati</taxon>
        <taxon>Actinomycetota</taxon>
        <taxon>Actinomycetes</taxon>
        <taxon>Pseudonocardiales</taxon>
        <taxon>Pseudonocardiaceae</taxon>
        <taxon>Crossiella</taxon>
    </lineage>
</organism>
<dbReference type="Gene3D" id="1.10.260.40">
    <property type="entry name" value="lambda repressor-like DNA-binding domains"/>
    <property type="match status" value="1"/>
</dbReference>
<feature type="domain" description="HTH cro/C1-type" evidence="6">
    <location>
        <begin position="1"/>
        <end position="47"/>
    </location>
</feature>
<dbReference type="Pfam" id="PF00486">
    <property type="entry name" value="Trans_reg_C"/>
    <property type="match status" value="1"/>
</dbReference>
<dbReference type="Proteomes" id="UP000533598">
    <property type="component" value="Unassembled WGS sequence"/>
</dbReference>
<comment type="similarity">
    <text evidence="1">Belongs to the AfsR/DnrI/RedD regulatory family.</text>
</comment>
<dbReference type="Pfam" id="PF03704">
    <property type="entry name" value="BTAD"/>
    <property type="match status" value="1"/>
</dbReference>
<evidence type="ECO:0000256" key="2">
    <source>
        <dbReference type="ARBA" id="ARBA00023015"/>
    </source>
</evidence>
<evidence type="ECO:0000256" key="1">
    <source>
        <dbReference type="ARBA" id="ARBA00005820"/>
    </source>
</evidence>
<dbReference type="EMBL" id="JACHMH010000001">
    <property type="protein sequence ID" value="MBB4681449.1"/>
    <property type="molecule type" value="Genomic_DNA"/>
</dbReference>
<sequence>MSQRELARRSGISVRALRYIELDQVRNPRPESLRRLTRAVGLDPVDDPESVPVVETGVRLGVLGQLLFTRNGRPIQLGSRKQRDLLGLLALQPGVLFSRADIIDVLWENRPPRTCAGLVHSYVSRLRKTLRAASTAGDQELAISAEQGGYRLVAEPGCLDLVDFDGLVAMARRQSNDLRRFELLGNALERWRAAVVCDLSERVRRHPAAVSAAQRRTAALLCHADLAFQLGHPDRGLERLAPIAVDDPLHEGLQSRMMLLLGASGQQAAALRLFRTVRTQLVDELGVEPGPALLGAYQRVVEGDEHSYRPAVPARATTVTVTSAPPVQLPPEPGVFAGRQRELGALDQAADARVVLVTGAAGVGKTALAVRWANLARHRFPDGALFLDLQGHLPGGALDPDGAVRRLLNGLGVPPNRIPAEPDGVMSLYRSLLAGRRMLILFDNAAGSAQVRPLLPAGPGCFALVTSRAGLGGLITRDGAQAVRLGLLTEPDAEGMLFGMLGGERLQGRSAELTRLIRACGHLPLALRIAATNIICSGASGITEFTRRLEAEDPLSVLVVTGEANLAVLTAFDLSYQRLEPADQRMFRLVGSLPVLEVTRELLAVVLRADSSAVGGPLDRLANAHLLDRGPGDRFQLTGLLRHYALRLARAEDSAETRAAWRRRCVEFYLGEVASAEPEWVDQEFDNLLALVHEIARHGHRQAAWRIIPLLRPYFWSRPWQPDWLRAAEAGLSAALVDGTAGDQADLHLGLSELHLIRGGYRHSVGYAMQSLALSEESGWPDRQAAALVGLGLAHGCLGQLTEAVDHAGRALELYVSSGCLAGQARSHVCLGLALRDSGSLASALSHQLAGLDLHRRLDLSVGEASSLQLVAELLLARGRLPEALGLLEQALARQRALADLGGAAESARLVAVFLTATGHTSAAATAARGAVRLAAGCGDPHREADARNTLGHLLRQSGRPAESVRQHLLAREISELGERPAPRIAALIGLGSSRGQLPAEVRLRHLATAVEVSLARGYRLLHASALITLAEACAEDDGPAAAVRYAEEALRVYGSAGHVAGDRTAARVLARLHERSGDHRAAQRWHTRHGRTRLDFTPEEACRLAGNVVAVAEVVPEPRVST</sequence>
<evidence type="ECO:0000259" key="6">
    <source>
        <dbReference type="PROSITE" id="PS50943"/>
    </source>
</evidence>
<dbReference type="SUPFAM" id="SSF46894">
    <property type="entry name" value="C-terminal effector domain of the bipartite response regulators"/>
    <property type="match status" value="1"/>
</dbReference>
<keyword evidence="2" id="KW-0805">Transcription regulation</keyword>
<dbReference type="InterPro" id="IPR027417">
    <property type="entry name" value="P-loop_NTPase"/>
</dbReference>
<reference evidence="8 9" key="1">
    <citation type="submission" date="2020-08" db="EMBL/GenBank/DDBJ databases">
        <title>Sequencing the genomes of 1000 actinobacteria strains.</title>
        <authorList>
            <person name="Klenk H.-P."/>
        </authorList>
    </citation>
    <scope>NUCLEOTIDE SEQUENCE [LARGE SCALE GENOMIC DNA]</scope>
    <source>
        <strain evidence="8 9">DSM 44230</strain>
    </source>
</reference>
<evidence type="ECO:0000256" key="5">
    <source>
        <dbReference type="PROSITE-ProRule" id="PRU01091"/>
    </source>
</evidence>
<keyword evidence="4" id="KW-0804">Transcription</keyword>
<dbReference type="Pfam" id="PF01381">
    <property type="entry name" value="HTH_3"/>
    <property type="match status" value="1"/>
</dbReference>
<dbReference type="PANTHER" id="PTHR35807:SF1">
    <property type="entry name" value="TRANSCRIPTIONAL REGULATOR REDD"/>
    <property type="match status" value="1"/>
</dbReference>
<dbReference type="PRINTS" id="PR00364">
    <property type="entry name" value="DISEASERSIST"/>
</dbReference>
<dbReference type="SUPFAM" id="SSF52540">
    <property type="entry name" value="P-loop containing nucleoside triphosphate hydrolases"/>
    <property type="match status" value="1"/>
</dbReference>
<dbReference type="Pfam" id="PF13424">
    <property type="entry name" value="TPR_12"/>
    <property type="match status" value="1"/>
</dbReference>
<dbReference type="InterPro" id="IPR011990">
    <property type="entry name" value="TPR-like_helical_dom_sf"/>
</dbReference>
<accession>A0A7W7CHR3</accession>
<dbReference type="PANTHER" id="PTHR35807">
    <property type="entry name" value="TRANSCRIPTIONAL REGULATOR REDD-RELATED"/>
    <property type="match status" value="1"/>
</dbReference>
<protein>
    <submittedName>
        <fullName evidence="8">DNA-binding SARP family transcriptional activator/tetratricopeptide (TPR) repeat protein</fullName>
    </submittedName>
</protein>
<keyword evidence="9" id="KW-1185">Reference proteome</keyword>
<dbReference type="GO" id="GO:0003677">
    <property type="term" value="F:DNA binding"/>
    <property type="evidence" value="ECO:0007669"/>
    <property type="project" value="UniProtKB-UniRule"/>
</dbReference>
<dbReference type="Gene3D" id="1.25.40.10">
    <property type="entry name" value="Tetratricopeptide repeat domain"/>
    <property type="match status" value="3"/>
</dbReference>
<dbReference type="AlphaFoldDB" id="A0A7W7CHR3"/>
<dbReference type="GO" id="GO:0000160">
    <property type="term" value="P:phosphorelay signal transduction system"/>
    <property type="evidence" value="ECO:0007669"/>
    <property type="project" value="InterPro"/>
</dbReference>
<feature type="DNA-binding region" description="OmpR/PhoB-type" evidence="5">
    <location>
        <begin position="49"/>
        <end position="154"/>
    </location>
</feature>
<dbReference type="SMART" id="SM01043">
    <property type="entry name" value="BTAD"/>
    <property type="match status" value="1"/>
</dbReference>
<dbReference type="PROSITE" id="PS50943">
    <property type="entry name" value="HTH_CROC1"/>
    <property type="match status" value="1"/>
</dbReference>
<dbReference type="PROSITE" id="PS51755">
    <property type="entry name" value="OMPR_PHOB"/>
    <property type="match status" value="1"/>
</dbReference>
<dbReference type="InterPro" id="IPR019734">
    <property type="entry name" value="TPR_rpt"/>
</dbReference>
<dbReference type="InterPro" id="IPR001867">
    <property type="entry name" value="OmpR/PhoB-type_DNA-bd"/>
</dbReference>
<dbReference type="InterPro" id="IPR005158">
    <property type="entry name" value="BTAD"/>
</dbReference>
<proteinExistence type="inferred from homology"/>
<dbReference type="CDD" id="cd00093">
    <property type="entry name" value="HTH_XRE"/>
    <property type="match status" value="1"/>
</dbReference>
<evidence type="ECO:0000256" key="3">
    <source>
        <dbReference type="ARBA" id="ARBA00023125"/>
    </source>
</evidence>
<feature type="domain" description="OmpR/PhoB-type" evidence="7">
    <location>
        <begin position="49"/>
        <end position="154"/>
    </location>
</feature>
<dbReference type="SUPFAM" id="SSF47413">
    <property type="entry name" value="lambda repressor-like DNA-binding domains"/>
    <property type="match status" value="1"/>
</dbReference>
<dbReference type="GO" id="GO:0006355">
    <property type="term" value="P:regulation of DNA-templated transcription"/>
    <property type="evidence" value="ECO:0007669"/>
    <property type="project" value="InterPro"/>
</dbReference>
<name>A0A7W7CHR3_9PSEU</name>
<dbReference type="SMART" id="SM00028">
    <property type="entry name" value="TPR"/>
    <property type="match status" value="5"/>
</dbReference>
<dbReference type="InterPro" id="IPR001387">
    <property type="entry name" value="Cro/C1-type_HTH"/>
</dbReference>
<evidence type="ECO:0000313" key="8">
    <source>
        <dbReference type="EMBL" id="MBB4681449.1"/>
    </source>
</evidence>